<reference evidence="4 5" key="1">
    <citation type="submission" date="2015-09" db="EMBL/GenBank/DDBJ databases">
        <title>Complete genome sequence of Defluviimonas alba cai42t isolated from an oilfield in Xinjiang.</title>
        <authorList>
            <person name="Geng S."/>
            <person name="Pan X."/>
            <person name="Wu X."/>
        </authorList>
    </citation>
    <scope>NUCLEOTIDE SEQUENCE [LARGE SCALE GENOMIC DNA]</scope>
    <source>
        <strain evidence="5">cai42</strain>
    </source>
</reference>
<dbReference type="Gene3D" id="3.40.190.10">
    <property type="entry name" value="Periplasmic binding protein-like II"/>
    <property type="match status" value="2"/>
</dbReference>
<dbReference type="OrthoDB" id="9768183at2"/>
<keyword evidence="5" id="KW-1185">Reference proteome</keyword>
<dbReference type="PATRIC" id="fig|1335048.3.peg.23"/>
<feature type="domain" description="Ionotropic glutamate receptor C-terminal" evidence="3">
    <location>
        <begin position="31"/>
        <end position="276"/>
    </location>
</feature>
<evidence type="ECO:0000259" key="3">
    <source>
        <dbReference type="SMART" id="SM00079"/>
    </source>
</evidence>
<evidence type="ECO:0000259" key="2">
    <source>
        <dbReference type="SMART" id="SM00062"/>
    </source>
</evidence>
<accession>A0A159Z0A5</accession>
<feature type="domain" description="Solute-binding protein family 3/N-terminal" evidence="2">
    <location>
        <begin position="31"/>
        <end position="277"/>
    </location>
</feature>
<dbReference type="GO" id="GO:0015276">
    <property type="term" value="F:ligand-gated monoatomic ion channel activity"/>
    <property type="evidence" value="ECO:0007669"/>
    <property type="project" value="InterPro"/>
</dbReference>
<protein>
    <submittedName>
        <fullName evidence="4">Octopine ABC transporter extracellular substrate-binding protein</fullName>
    </submittedName>
</protein>
<dbReference type="EMBL" id="CP012661">
    <property type="protein sequence ID" value="AMY67284.1"/>
    <property type="molecule type" value="Genomic_DNA"/>
</dbReference>
<dbReference type="KEGG" id="daa:AKL17_0022"/>
<evidence type="ECO:0000313" key="4">
    <source>
        <dbReference type="EMBL" id="AMY67284.1"/>
    </source>
</evidence>
<evidence type="ECO:0000256" key="1">
    <source>
        <dbReference type="ARBA" id="ARBA00022729"/>
    </source>
</evidence>
<dbReference type="PROSITE" id="PS51318">
    <property type="entry name" value="TAT"/>
    <property type="match status" value="1"/>
</dbReference>
<dbReference type="InterPro" id="IPR001320">
    <property type="entry name" value="Iontro_rcpt_C"/>
</dbReference>
<dbReference type="SMART" id="SM00062">
    <property type="entry name" value="PBPb"/>
    <property type="match status" value="1"/>
</dbReference>
<dbReference type="STRING" id="1335048.AKL17_0022"/>
<dbReference type="SMART" id="SM00079">
    <property type="entry name" value="PBPe"/>
    <property type="match status" value="1"/>
</dbReference>
<keyword evidence="1" id="KW-0732">Signal</keyword>
<dbReference type="Pfam" id="PF00497">
    <property type="entry name" value="SBP_bac_3"/>
    <property type="match status" value="1"/>
</dbReference>
<dbReference type="InterPro" id="IPR001638">
    <property type="entry name" value="Solute-binding_3/MltF_N"/>
</dbReference>
<gene>
    <name evidence="4" type="ORF">AKL17_0022</name>
</gene>
<dbReference type="Proteomes" id="UP000076128">
    <property type="component" value="Chromosome"/>
</dbReference>
<dbReference type="AlphaFoldDB" id="A0A159Z0A5"/>
<dbReference type="InterPro" id="IPR006311">
    <property type="entry name" value="TAT_signal"/>
</dbReference>
<dbReference type="SUPFAM" id="SSF53850">
    <property type="entry name" value="Periplasmic binding protein-like II"/>
    <property type="match status" value="1"/>
</dbReference>
<sequence length="282" mass="29172">MTVTRRTFVSTLAAGTGLLAAPGLLRAQARTIRFATEGAFPPFNQTAPSGAITGFEPDLIQALSERQGFEFELIAQAWDGMIQGLIDGKYDAVVDAVSVTPARQEAIDFSLPYTTGGSAFVTVNDTGLTLPQTGIKVDLADEAGAKPAIDAVAAALKGKTVAVQVSTIQSGFLDTYLAPQGVTVRAYQTGPDAYQDLLNGRADAVMASVTNLSAFLKKNEGKVAISGPTFGGGLMGNGAAIAIAKGSDLATMFNEGLKAMSDDGSLSELSAKWFGIDVTPKL</sequence>
<proteinExistence type="predicted"/>
<dbReference type="RefSeq" id="WP_066808346.1">
    <property type="nucleotide sequence ID" value="NZ_CP012661.1"/>
</dbReference>
<dbReference type="GO" id="GO:0016020">
    <property type="term" value="C:membrane"/>
    <property type="evidence" value="ECO:0007669"/>
    <property type="project" value="InterPro"/>
</dbReference>
<organism evidence="4 5">
    <name type="scientific">Frigidibacter mobilis</name>
    <dbReference type="NCBI Taxonomy" id="1335048"/>
    <lineage>
        <taxon>Bacteria</taxon>
        <taxon>Pseudomonadati</taxon>
        <taxon>Pseudomonadota</taxon>
        <taxon>Alphaproteobacteria</taxon>
        <taxon>Rhodobacterales</taxon>
        <taxon>Paracoccaceae</taxon>
        <taxon>Frigidibacter</taxon>
    </lineage>
</organism>
<dbReference type="PANTHER" id="PTHR35936:SF19">
    <property type="entry name" value="AMINO-ACID-BINDING PROTEIN YXEM-RELATED"/>
    <property type="match status" value="1"/>
</dbReference>
<evidence type="ECO:0000313" key="5">
    <source>
        <dbReference type="Proteomes" id="UP000076128"/>
    </source>
</evidence>
<dbReference type="PANTHER" id="PTHR35936">
    <property type="entry name" value="MEMBRANE-BOUND LYTIC MUREIN TRANSGLYCOSYLASE F"/>
    <property type="match status" value="1"/>
</dbReference>
<name>A0A159Z0A5_9RHOB</name>